<comment type="caution">
    <text evidence="7">The sequence shown here is derived from an EMBL/GenBank/DDBJ whole genome shotgun (WGS) entry which is preliminary data.</text>
</comment>
<evidence type="ECO:0000313" key="8">
    <source>
        <dbReference type="Proteomes" id="UP001597286"/>
    </source>
</evidence>
<accession>A0ABW4P186</accession>
<dbReference type="InterPro" id="IPR005274">
    <property type="entry name" value="IM_pro_YhjD"/>
</dbReference>
<dbReference type="EMBL" id="JBHUFB010000008">
    <property type="protein sequence ID" value="MFD1811861.1"/>
    <property type="molecule type" value="Genomic_DNA"/>
</dbReference>
<keyword evidence="8" id="KW-1185">Reference proteome</keyword>
<dbReference type="NCBIfam" id="TIGR00766">
    <property type="entry name" value="inner membrane protein YhjD"/>
    <property type="match status" value="1"/>
</dbReference>
<reference evidence="8" key="1">
    <citation type="journal article" date="2019" name="Int. J. Syst. Evol. Microbiol.">
        <title>The Global Catalogue of Microorganisms (GCM) 10K type strain sequencing project: providing services to taxonomists for standard genome sequencing and annotation.</title>
        <authorList>
            <consortium name="The Broad Institute Genomics Platform"/>
            <consortium name="The Broad Institute Genome Sequencing Center for Infectious Disease"/>
            <person name="Wu L."/>
            <person name="Ma J."/>
        </authorList>
    </citation>
    <scope>NUCLEOTIDE SEQUENCE [LARGE SCALE GENOMIC DNA]</scope>
    <source>
        <strain evidence="8">DT72</strain>
    </source>
</reference>
<proteinExistence type="predicted"/>
<dbReference type="Pfam" id="PF03631">
    <property type="entry name" value="Virul_fac_BrkB"/>
    <property type="match status" value="1"/>
</dbReference>
<dbReference type="PANTHER" id="PTHR30213:SF1">
    <property type="entry name" value="INNER MEMBRANE PROTEIN YHJD"/>
    <property type="match status" value="1"/>
</dbReference>
<gene>
    <name evidence="7" type="primary">yhjD</name>
    <name evidence="7" type="ORF">ACFSJG_06510</name>
</gene>
<evidence type="ECO:0000313" key="7">
    <source>
        <dbReference type="EMBL" id="MFD1811861.1"/>
    </source>
</evidence>
<dbReference type="InterPro" id="IPR017039">
    <property type="entry name" value="Virul_fac_BrkB"/>
</dbReference>
<feature type="transmembrane region" description="Helical" evidence="6">
    <location>
        <begin position="316"/>
        <end position="334"/>
    </location>
</feature>
<feature type="transmembrane region" description="Helical" evidence="6">
    <location>
        <begin position="258"/>
        <end position="283"/>
    </location>
</feature>
<dbReference type="RefSeq" id="WP_378484398.1">
    <property type="nucleotide sequence ID" value="NZ_JBHUFB010000008.1"/>
</dbReference>
<organism evidence="7 8">
    <name type="scientific">Rhodococcus gannanensis</name>
    <dbReference type="NCBI Taxonomy" id="1960308"/>
    <lineage>
        <taxon>Bacteria</taxon>
        <taxon>Bacillati</taxon>
        <taxon>Actinomycetota</taxon>
        <taxon>Actinomycetes</taxon>
        <taxon>Mycobacteriales</taxon>
        <taxon>Nocardiaceae</taxon>
        <taxon>Rhodococcus</taxon>
    </lineage>
</organism>
<feature type="transmembrane region" description="Helical" evidence="6">
    <location>
        <begin position="97"/>
        <end position="120"/>
    </location>
</feature>
<dbReference type="PANTHER" id="PTHR30213">
    <property type="entry name" value="INNER MEMBRANE PROTEIN YHJD"/>
    <property type="match status" value="1"/>
</dbReference>
<evidence type="ECO:0000256" key="3">
    <source>
        <dbReference type="ARBA" id="ARBA00022692"/>
    </source>
</evidence>
<name>A0ABW4P186_9NOCA</name>
<evidence type="ECO:0000256" key="2">
    <source>
        <dbReference type="ARBA" id="ARBA00022475"/>
    </source>
</evidence>
<evidence type="ECO:0000256" key="6">
    <source>
        <dbReference type="SAM" id="Phobius"/>
    </source>
</evidence>
<feature type="transmembrane region" description="Helical" evidence="6">
    <location>
        <begin position="150"/>
        <end position="168"/>
    </location>
</feature>
<feature type="transmembrane region" description="Helical" evidence="6">
    <location>
        <begin position="40"/>
        <end position="64"/>
    </location>
</feature>
<keyword evidence="2" id="KW-1003">Cell membrane</keyword>
<feature type="transmembrane region" description="Helical" evidence="6">
    <location>
        <begin position="189"/>
        <end position="212"/>
    </location>
</feature>
<dbReference type="Proteomes" id="UP001597286">
    <property type="component" value="Unassembled WGS sequence"/>
</dbReference>
<protein>
    <submittedName>
        <fullName evidence="7">Inner membrane protein YhjD</fullName>
    </submittedName>
</protein>
<comment type="subcellular location">
    <subcellularLocation>
        <location evidence="1">Cell membrane</location>
        <topology evidence="1">Multi-pass membrane protein</topology>
    </subcellularLocation>
</comment>
<keyword evidence="4 6" id="KW-1133">Transmembrane helix</keyword>
<evidence type="ECO:0000256" key="1">
    <source>
        <dbReference type="ARBA" id="ARBA00004651"/>
    </source>
</evidence>
<keyword evidence="5 6" id="KW-0472">Membrane</keyword>
<evidence type="ECO:0000256" key="4">
    <source>
        <dbReference type="ARBA" id="ARBA00022989"/>
    </source>
</evidence>
<keyword evidence="3 6" id="KW-0812">Transmembrane</keyword>
<evidence type="ECO:0000256" key="5">
    <source>
        <dbReference type="ARBA" id="ARBA00023136"/>
    </source>
</evidence>
<sequence>MPDVKGFLERRRQQWFWLDHVIRAGGRYQDQKGDYFAAGITYFSVFALFPLLMVGFAIAGFVLVQNPSYIESIHDAVSEAMPGDLGDQINQLIDSAIAARATVGVLGLLTAAYSGLGWMANMREALTAMWDQHHPRSNFVVTKLKDLSKLLGLFVAVVLSVGLTVLAQGGIMRRVAEYLGIDDLGWVQFLLQTGSSVLAVVVTWALLTWVIARLPREPVTLRSAAKAAVIAAIGFELFKRLGVIYLQSVTQGPAGSTFGPIIGLLVFIYFTARLVLFSTAWAATTKESEERAFVPPPEPALIAVAPPTPRRSVGETAALIGAGAVAVLGLGGLARRRRDKSRS</sequence>